<geneLocation type="plasmid" evidence="2">
    <name>pSD15</name>
</geneLocation>
<dbReference type="AlphaFoldDB" id="Q93P73"/>
<feature type="domain" description="Calcineurin-like phosphoesterase" evidence="1">
    <location>
        <begin position="7"/>
        <end position="216"/>
    </location>
</feature>
<dbReference type="CDD" id="cd07404">
    <property type="entry name" value="MPP_MS158"/>
    <property type="match status" value="1"/>
</dbReference>
<dbReference type="Pfam" id="PF00149">
    <property type="entry name" value="Metallophos"/>
    <property type="match status" value="1"/>
</dbReference>
<dbReference type="InterPro" id="IPR004843">
    <property type="entry name" value="Calcineurin-like_PHP"/>
</dbReference>
<evidence type="ECO:0000259" key="1">
    <source>
        <dbReference type="Pfam" id="PF00149"/>
    </source>
</evidence>
<accession>Q93P73</accession>
<evidence type="ECO:0000313" key="2">
    <source>
        <dbReference type="EMBL" id="AAK62880.1"/>
    </source>
</evidence>
<dbReference type="PANTHER" id="PTHR37844">
    <property type="entry name" value="SER/THR PROTEIN PHOSPHATASE SUPERFAMILY (AFU_ORTHOLOGUE AFUA_1G14840)"/>
    <property type="match status" value="1"/>
</dbReference>
<dbReference type="EMBL" id="AF339846">
    <property type="protein sequence ID" value="AAK62880.1"/>
    <property type="molecule type" value="Genomic_DNA"/>
</dbReference>
<name>Q93P73_9BACT</name>
<dbReference type="InterPro" id="IPR029052">
    <property type="entry name" value="Metallo-depent_PP-like"/>
</dbReference>
<organism evidence="2">
    <name type="scientific">Microscilla sp. PRE1</name>
    <dbReference type="NCBI Taxonomy" id="155537"/>
    <lineage>
        <taxon>Bacteria</taxon>
        <taxon>Pseudomonadati</taxon>
        <taxon>Bacteroidota</taxon>
        <taxon>Cytophagia</taxon>
        <taxon>Cytophagales</taxon>
        <taxon>Microscillaceae</taxon>
        <taxon>Microscilla</taxon>
    </lineage>
</organism>
<dbReference type="PANTHER" id="PTHR37844:SF1">
    <property type="entry name" value="CALCINEURIN-LIKE PHOSPHOESTERASE DOMAIN-CONTAINING PROTEIN"/>
    <property type="match status" value="1"/>
</dbReference>
<reference evidence="2" key="1">
    <citation type="journal article" date="2001" name="Appl. Environ. Microbiol.">
        <title>Sequence analysis of a 101-kilobase plasmid required for agar degradation by a Microscilla isolate.</title>
        <authorList>
            <person name="Zhong Z."/>
            <person name="Toukdarian A."/>
            <person name="Helinski D."/>
            <person name="Knauf V."/>
            <person name="Sykes S."/>
            <person name="Wilkinson J.E."/>
            <person name="O'Bryne C."/>
            <person name="Shea T."/>
            <person name="DeLoughery C."/>
            <person name="Caspi R."/>
        </authorList>
    </citation>
    <scope>NUCLEOTIDE SEQUENCE</scope>
    <source>
        <strain evidence="2">PRE1</strain>
        <plasmid evidence="2">pSD15</plasmid>
    </source>
</reference>
<proteinExistence type="predicted"/>
<dbReference type="GO" id="GO:0016787">
    <property type="term" value="F:hydrolase activity"/>
    <property type="evidence" value="ECO:0007669"/>
    <property type="project" value="InterPro"/>
</dbReference>
<dbReference type="SUPFAM" id="SSF56300">
    <property type="entry name" value="Metallo-dependent phosphatases"/>
    <property type="match status" value="1"/>
</dbReference>
<dbReference type="RefSeq" id="WP_010925672.1">
    <property type="nucleotide sequence ID" value="NC_002806.1"/>
</dbReference>
<keyword evidence="2" id="KW-0614">Plasmid</keyword>
<sequence>MILQYASDLHLEMIQNHTWLTEFPLVPVSDILIVAGDLTYLNKTHLENPLIDQLSKEFRQVYVVPGNHEFYVRSYDIADCFPSLKFQVRKNITYLNNQTIILDRCRIVFTTLFSHISNHQLIERKLNDFHSCVYGGERFSTQDYNQCHEECKRFLEKELANPFDGATIVVSHHAPYPPEYCSYNFDGLLNEAFHVDMSYLLDLYKIDHWIHGHTHHNLKPFQIGNTWFHTNQLGYTFYNEHQSFNKSATIKW</sequence>
<protein>
    <recommendedName>
        <fullName evidence="1">Calcineurin-like phosphoesterase domain-containing protein</fullName>
    </recommendedName>
</protein>
<dbReference type="Gene3D" id="3.60.21.10">
    <property type="match status" value="1"/>
</dbReference>